<keyword evidence="8" id="KW-0067">ATP-binding</keyword>
<feature type="domain" description="HD" evidence="12">
    <location>
        <begin position="253"/>
        <end position="365"/>
    </location>
</feature>
<dbReference type="CDD" id="cd05398">
    <property type="entry name" value="NT_ClassII-CCAase"/>
    <property type="match status" value="1"/>
</dbReference>
<evidence type="ECO:0000256" key="2">
    <source>
        <dbReference type="ARBA" id="ARBA00022679"/>
    </source>
</evidence>
<evidence type="ECO:0000256" key="3">
    <source>
        <dbReference type="ARBA" id="ARBA00022694"/>
    </source>
</evidence>
<dbReference type="Gene3D" id="1.10.3090.10">
    <property type="entry name" value="cca-adding enzyme, domain 2"/>
    <property type="match status" value="1"/>
</dbReference>
<keyword evidence="6" id="KW-0547">Nucleotide-binding</keyword>
<evidence type="ECO:0000256" key="7">
    <source>
        <dbReference type="ARBA" id="ARBA00022800"/>
    </source>
</evidence>
<protein>
    <submittedName>
        <fullName evidence="13">HD domain-containing protein</fullName>
    </submittedName>
</protein>
<reference evidence="13" key="1">
    <citation type="submission" date="2023-01" db="EMBL/GenBank/DDBJ databases">
        <title>Sulfurovum sp. zt1-1 genome assembly.</title>
        <authorList>
            <person name="Wang J."/>
        </authorList>
    </citation>
    <scope>NUCLEOTIDE SEQUENCE</scope>
    <source>
        <strain evidence="13">Zt1-1</strain>
    </source>
</reference>
<dbReference type="InterPro" id="IPR003607">
    <property type="entry name" value="HD/PDEase_dom"/>
</dbReference>
<dbReference type="PANTHER" id="PTHR47545:SF1">
    <property type="entry name" value="MULTIFUNCTIONAL CCA PROTEIN"/>
    <property type="match status" value="1"/>
</dbReference>
<keyword evidence="10 11" id="KW-0694">RNA-binding</keyword>
<keyword evidence="2 11" id="KW-0808">Transferase</keyword>
<dbReference type="PROSITE" id="PS51831">
    <property type="entry name" value="HD"/>
    <property type="match status" value="1"/>
</dbReference>
<dbReference type="Pfam" id="PF01966">
    <property type="entry name" value="HD"/>
    <property type="match status" value="1"/>
</dbReference>
<gene>
    <name evidence="13" type="ORF">PGH07_06865</name>
</gene>
<dbReference type="InterPro" id="IPR050124">
    <property type="entry name" value="tRNA_CCA-adding_enzyme"/>
</dbReference>
<dbReference type="SUPFAM" id="SSF81891">
    <property type="entry name" value="Poly A polymerase C-terminal region-like"/>
    <property type="match status" value="1"/>
</dbReference>
<evidence type="ECO:0000259" key="12">
    <source>
        <dbReference type="PROSITE" id="PS51831"/>
    </source>
</evidence>
<name>A0ABT7QYH7_9BACT</name>
<proteinExistence type="inferred from homology"/>
<dbReference type="Pfam" id="PF01743">
    <property type="entry name" value="PolyA_pol"/>
    <property type="match status" value="1"/>
</dbReference>
<evidence type="ECO:0000256" key="5">
    <source>
        <dbReference type="ARBA" id="ARBA00022723"/>
    </source>
</evidence>
<keyword evidence="5" id="KW-0479">Metal-binding</keyword>
<keyword evidence="14" id="KW-1185">Reference proteome</keyword>
<dbReference type="SUPFAM" id="SSF81301">
    <property type="entry name" value="Nucleotidyltransferase"/>
    <property type="match status" value="1"/>
</dbReference>
<comment type="similarity">
    <text evidence="11">Belongs to the tRNA nucleotidyltransferase/poly(A) polymerase family.</text>
</comment>
<evidence type="ECO:0000256" key="1">
    <source>
        <dbReference type="ARBA" id="ARBA00001946"/>
    </source>
</evidence>
<evidence type="ECO:0000256" key="9">
    <source>
        <dbReference type="ARBA" id="ARBA00022842"/>
    </source>
</evidence>
<dbReference type="InterPro" id="IPR006674">
    <property type="entry name" value="HD_domain"/>
</dbReference>
<dbReference type="Proteomes" id="UP001169069">
    <property type="component" value="Unassembled WGS sequence"/>
</dbReference>
<evidence type="ECO:0000313" key="13">
    <source>
        <dbReference type="EMBL" id="MDM5271894.1"/>
    </source>
</evidence>
<accession>A0ABT7QYH7</accession>
<organism evidence="13 14">
    <name type="scientific">Sulfurovum zhangzhouensis</name>
    <dbReference type="NCBI Taxonomy" id="3019067"/>
    <lineage>
        <taxon>Bacteria</taxon>
        <taxon>Pseudomonadati</taxon>
        <taxon>Campylobacterota</taxon>
        <taxon>Epsilonproteobacteria</taxon>
        <taxon>Campylobacterales</taxon>
        <taxon>Sulfurovaceae</taxon>
        <taxon>Sulfurovum</taxon>
    </lineage>
</organism>
<evidence type="ECO:0000256" key="8">
    <source>
        <dbReference type="ARBA" id="ARBA00022840"/>
    </source>
</evidence>
<keyword evidence="7" id="KW-0692">RNA repair</keyword>
<evidence type="ECO:0000256" key="6">
    <source>
        <dbReference type="ARBA" id="ARBA00022741"/>
    </source>
</evidence>
<keyword evidence="4" id="KW-0548">Nucleotidyltransferase</keyword>
<comment type="caution">
    <text evidence="13">The sequence shown here is derived from an EMBL/GenBank/DDBJ whole genome shotgun (WGS) entry which is preliminary data.</text>
</comment>
<evidence type="ECO:0000256" key="10">
    <source>
        <dbReference type="ARBA" id="ARBA00022884"/>
    </source>
</evidence>
<dbReference type="InterPro" id="IPR032828">
    <property type="entry name" value="PolyA_RNA-bd"/>
</dbReference>
<dbReference type="Gene3D" id="3.30.460.10">
    <property type="entry name" value="Beta Polymerase, domain 2"/>
    <property type="match status" value="1"/>
</dbReference>
<dbReference type="EMBL" id="JAQIBD010000002">
    <property type="protein sequence ID" value="MDM5271894.1"/>
    <property type="molecule type" value="Genomic_DNA"/>
</dbReference>
<dbReference type="InterPro" id="IPR002646">
    <property type="entry name" value="PolA_pol_head_dom"/>
</dbReference>
<keyword evidence="9" id="KW-0460">Magnesium</keyword>
<evidence type="ECO:0000256" key="4">
    <source>
        <dbReference type="ARBA" id="ARBA00022695"/>
    </source>
</evidence>
<dbReference type="PANTHER" id="PTHR47545">
    <property type="entry name" value="MULTIFUNCTIONAL CCA PROTEIN"/>
    <property type="match status" value="1"/>
</dbReference>
<sequence>MKLPVILQTISHTLTKFDAKAVIVGGSVRDHFLGLPIKDYDIEVYGLTSMESLEKILSAFGSVNHVGKSFGVLKFSYEGEEYDFALPRREQKVGEGHRGFDVTVDGSMSFEEASRRRDFTINAIGYDIESDHFLDPFGGREDMHKGLIRHIDDKTFVEDPLRVYRAVQFGGRFGYSLAESTKVLCQLMVDSGMLESLPKERIYVEWVKLLLKSHRPSIGFEMMKELGVLRYFPELEALIGVAQDPKYHPEGDVWVHTMMCLDVMAELSAEMDKEQKLKFLFAILCHDLGKATTTTFDDDGRIRSIGHEEAGVELTRSLMYRLSNAHDFIESLMPLVVHHLKPTQLYKANASNKAIRRLATRVNIEELVVIAKADFLGRTTTEAMSGEYKAGEWLLERARELKVECKPLDNLIKGRDLITLGLKPSPQFKEILDEVYELQLADQLTTKEQVMQYVYEKYK</sequence>
<dbReference type="InterPro" id="IPR043519">
    <property type="entry name" value="NT_sf"/>
</dbReference>
<dbReference type="RefSeq" id="WP_289413617.1">
    <property type="nucleotide sequence ID" value="NZ_JAQIBD010000002.1"/>
</dbReference>
<keyword evidence="3" id="KW-0819">tRNA processing</keyword>
<dbReference type="CDD" id="cd00077">
    <property type="entry name" value="HDc"/>
    <property type="match status" value="1"/>
</dbReference>
<comment type="cofactor">
    <cofactor evidence="1">
        <name>Mg(2+)</name>
        <dbReference type="ChEBI" id="CHEBI:18420"/>
    </cofactor>
</comment>
<evidence type="ECO:0000256" key="11">
    <source>
        <dbReference type="RuleBase" id="RU003953"/>
    </source>
</evidence>
<evidence type="ECO:0000313" key="14">
    <source>
        <dbReference type="Proteomes" id="UP001169069"/>
    </source>
</evidence>
<dbReference type="Pfam" id="PF12627">
    <property type="entry name" value="PolyA_pol_RNAbd"/>
    <property type="match status" value="1"/>
</dbReference>